<reference evidence="2 3" key="1">
    <citation type="submission" date="2021-05" db="EMBL/GenBank/DDBJ databases">
        <authorList>
            <person name="Kumar R."/>
            <person name="Kumar A."/>
            <person name="Mukhia S."/>
        </authorList>
    </citation>
    <scope>NUCLEOTIDE SEQUENCE [LARGE SCALE GENOMIC DNA]</scope>
    <source>
        <strain evidence="2 3">ERMR7:08</strain>
    </source>
</reference>
<feature type="compositionally biased region" description="Basic and acidic residues" evidence="1">
    <location>
        <begin position="15"/>
        <end position="25"/>
    </location>
</feature>
<feature type="region of interest" description="Disordered" evidence="1">
    <location>
        <begin position="116"/>
        <end position="150"/>
    </location>
</feature>
<evidence type="ECO:0000313" key="3">
    <source>
        <dbReference type="Proteomes" id="UP001212421"/>
    </source>
</evidence>
<proteinExistence type="predicted"/>
<feature type="region of interest" description="Disordered" evidence="1">
    <location>
        <begin position="1"/>
        <end position="88"/>
    </location>
</feature>
<evidence type="ECO:0000256" key="1">
    <source>
        <dbReference type="SAM" id="MobiDB-lite"/>
    </source>
</evidence>
<gene>
    <name evidence="2" type="ORF">KIV56_11865</name>
</gene>
<dbReference type="EMBL" id="CP075584">
    <property type="protein sequence ID" value="WBM81637.1"/>
    <property type="molecule type" value="Genomic_DNA"/>
</dbReference>
<dbReference type="RefSeq" id="WP_281533690.1">
    <property type="nucleotide sequence ID" value="NZ_CP075584.1"/>
</dbReference>
<protein>
    <recommendedName>
        <fullName evidence="4">DUF4926 domain-containing protein</fullName>
    </recommendedName>
</protein>
<evidence type="ECO:0000313" key="2">
    <source>
        <dbReference type="EMBL" id="WBM81637.1"/>
    </source>
</evidence>
<evidence type="ECO:0008006" key="4">
    <source>
        <dbReference type="Google" id="ProtNLM"/>
    </source>
</evidence>
<sequence>MPVEPVRQQAGRHSGRGEQGTDRESGTGCLVQQFDEVRSRGAHARPRERGRAARVEPAPGVDDPEDPAGAGEPVVGRGEDIHLAEEDPPGRIIELDVLTGQERGVLAALQPEFAPVDRGSGVESSIGGIGSSGSGRRGIGVRHGAAHRRE</sequence>
<feature type="compositionally biased region" description="Gly residues" evidence="1">
    <location>
        <begin position="127"/>
        <end position="138"/>
    </location>
</feature>
<feature type="compositionally biased region" description="Basic and acidic residues" evidence="1">
    <location>
        <begin position="77"/>
        <end position="88"/>
    </location>
</feature>
<dbReference type="Proteomes" id="UP001212421">
    <property type="component" value="Chromosome"/>
</dbReference>
<organism evidence="2 3">
    <name type="scientific">Cryobacterium breve</name>
    <dbReference type="NCBI Taxonomy" id="1259258"/>
    <lineage>
        <taxon>Bacteria</taxon>
        <taxon>Bacillati</taxon>
        <taxon>Actinomycetota</taxon>
        <taxon>Actinomycetes</taxon>
        <taxon>Micrococcales</taxon>
        <taxon>Microbacteriaceae</taxon>
        <taxon>Cryobacterium</taxon>
    </lineage>
</organism>
<keyword evidence="3" id="KW-1185">Reference proteome</keyword>
<name>A0ABY7NIL8_9MICO</name>
<feature type="compositionally biased region" description="Basic and acidic residues" evidence="1">
    <location>
        <begin position="35"/>
        <end position="54"/>
    </location>
</feature>
<accession>A0ABY7NIL8</accession>